<evidence type="ECO:0000313" key="3">
    <source>
        <dbReference type="Proteomes" id="UP001596044"/>
    </source>
</evidence>
<comment type="caution">
    <text evidence="2">The sequence shown here is derived from an EMBL/GenBank/DDBJ whole genome shotgun (WGS) entry which is preliminary data.</text>
</comment>
<evidence type="ECO:0000313" key="2">
    <source>
        <dbReference type="EMBL" id="MFC5452337.1"/>
    </source>
</evidence>
<sequence>MKRPRSIKKFVCTLLMSVSLITTLTIPLSPELVSASTNSIDDANPNERSLDKNMRFRKEMGLNVNEAYVNSLLKDKSQTSGKKYGVVLTQEEKSLDERIQTQQEKIPRVKEYIRSLKDDSFAGMYIDQSKGGVINIGYKKDLKLLQQVEAKIKSVYGNSELIQFYKAAYTEANCTPFVRHD</sequence>
<feature type="chain" id="PRO_5045771081" evidence="1">
    <location>
        <begin position="36"/>
        <end position="181"/>
    </location>
</feature>
<name>A0ABW0KGW5_9BACL</name>
<evidence type="ECO:0000256" key="1">
    <source>
        <dbReference type="SAM" id="SignalP"/>
    </source>
</evidence>
<dbReference type="Proteomes" id="UP001596044">
    <property type="component" value="Unassembled WGS sequence"/>
</dbReference>
<keyword evidence="3" id="KW-1185">Reference proteome</keyword>
<gene>
    <name evidence="2" type="ORF">ACFPOG_29435</name>
</gene>
<protein>
    <submittedName>
        <fullName evidence="2">Uncharacterized protein</fullName>
    </submittedName>
</protein>
<accession>A0ABW0KGW5</accession>
<proteinExistence type="predicted"/>
<feature type="signal peptide" evidence="1">
    <location>
        <begin position="1"/>
        <end position="35"/>
    </location>
</feature>
<dbReference type="EMBL" id="JBHSMJ010000050">
    <property type="protein sequence ID" value="MFC5452337.1"/>
    <property type="molecule type" value="Genomic_DNA"/>
</dbReference>
<keyword evidence="1" id="KW-0732">Signal</keyword>
<dbReference type="RefSeq" id="WP_270881637.1">
    <property type="nucleotide sequence ID" value="NZ_JAQFVF010000060.1"/>
</dbReference>
<organism evidence="2 3">
    <name type="scientific">Paenibacillus aestuarii</name>
    <dbReference type="NCBI Taxonomy" id="516965"/>
    <lineage>
        <taxon>Bacteria</taxon>
        <taxon>Bacillati</taxon>
        <taxon>Bacillota</taxon>
        <taxon>Bacilli</taxon>
        <taxon>Bacillales</taxon>
        <taxon>Paenibacillaceae</taxon>
        <taxon>Paenibacillus</taxon>
    </lineage>
</organism>
<reference evidence="3" key="1">
    <citation type="journal article" date="2019" name="Int. J. Syst. Evol. Microbiol.">
        <title>The Global Catalogue of Microorganisms (GCM) 10K type strain sequencing project: providing services to taxonomists for standard genome sequencing and annotation.</title>
        <authorList>
            <consortium name="The Broad Institute Genomics Platform"/>
            <consortium name="The Broad Institute Genome Sequencing Center for Infectious Disease"/>
            <person name="Wu L."/>
            <person name="Ma J."/>
        </authorList>
    </citation>
    <scope>NUCLEOTIDE SEQUENCE [LARGE SCALE GENOMIC DNA]</scope>
    <source>
        <strain evidence="3">KACC 11904</strain>
    </source>
</reference>